<evidence type="ECO:0000256" key="2">
    <source>
        <dbReference type="ARBA" id="ARBA00022448"/>
    </source>
</evidence>
<keyword evidence="5 10" id="KW-0812">Transmembrane</keyword>
<keyword evidence="8 10" id="KW-0472">Membrane</keyword>
<feature type="transmembrane region" description="Helical" evidence="10">
    <location>
        <begin position="89"/>
        <end position="105"/>
    </location>
</feature>
<evidence type="ECO:0000256" key="4">
    <source>
        <dbReference type="ARBA" id="ARBA00022519"/>
    </source>
</evidence>
<sequence length="297" mass="31012">MQFLSYLINGISLGSVYALIALGYTMVYGIAKMLNFAHGDVIMIGSYVVFFTFGTSGMNPILSILLSMVVCTVLGVTIERIAYRPLREAPSLAVLITAIGVSYLLQQVAQLTWSSSPKSFISVISGIPFLKPISLFDGQLTISAETIVTIAVCLVIMVVLIWFVNNTSAGHAMLAVSEDRGAAQLMGVNVNATISLTFAIGSALAAVAGALLCSSYPTLQPTTGAMPGIKAFVAAVFGGIGSIPGAFLGGILLGVIENLSKAYISTQLSDAIVFLVLIVVLLVKPTGLLGKKVNVKV</sequence>
<dbReference type="Pfam" id="PF02653">
    <property type="entry name" value="BPD_transp_2"/>
    <property type="match status" value="1"/>
</dbReference>
<evidence type="ECO:0000256" key="1">
    <source>
        <dbReference type="ARBA" id="ARBA00004651"/>
    </source>
</evidence>
<evidence type="ECO:0000256" key="3">
    <source>
        <dbReference type="ARBA" id="ARBA00022475"/>
    </source>
</evidence>
<feature type="transmembrane region" description="Helical" evidence="10">
    <location>
        <begin position="262"/>
        <end position="283"/>
    </location>
</feature>
<proteinExistence type="inferred from homology"/>
<dbReference type="GO" id="GO:0015188">
    <property type="term" value="F:L-isoleucine transmembrane transporter activity"/>
    <property type="evidence" value="ECO:0007669"/>
    <property type="project" value="TreeGrafter"/>
</dbReference>
<keyword evidence="4" id="KW-0997">Cell inner membrane</keyword>
<dbReference type="GO" id="GO:0015808">
    <property type="term" value="P:L-alanine transport"/>
    <property type="evidence" value="ECO:0007669"/>
    <property type="project" value="TreeGrafter"/>
</dbReference>
<comment type="subcellular location">
    <subcellularLocation>
        <location evidence="1">Cell membrane</location>
        <topology evidence="1">Multi-pass membrane protein</topology>
    </subcellularLocation>
</comment>
<reference evidence="11" key="2">
    <citation type="submission" date="2021-09" db="EMBL/GenBank/DDBJ databases">
        <authorList>
            <person name="Gilroy R."/>
        </authorList>
    </citation>
    <scope>NUCLEOTIDE SEQUENCE</scope>
    <source>
        <strain evidence="11">ChiBcec21-2208</strain>
    </source>
</reference>
<gene>
    <name evidence="11" type="ORF">K8V20_10565</name>
</gene>
<feature type="transmembrane region" description="Helical" evidence="10">
    <location>
        <begin position="194"/>
        <end position="219"/>
    </location>
</feature>
<comment type="similarity">
    <text evidence="9">Belongs to the binding-protein-dependent transport system permease family. LivHM subfamily.</text>
</comment>
<evidence type="ECO:0000313" key="11">
    <source>
        <dbReference type="EMBL" id="HJG29068.1"/>
    </source>
</evidence>
<dbReference type="Proteomes" id="UP000782880">
    <property type="component" value="Unassembled WGS sequence"/>
</dbReference>
<dbReference type="PANTHER" id="PTHR11795:SF371">
    <property type="entry name" value="HIGH-AFFINITY BRANCHED-CHAIN AMINO ACID TRANSPORT SYSTEM PERMEASE PROTEIN LIVH"/>
    <property type="match status" value="1"/>
</dbReference>
<dbReference type="PANTHER" id="PTHR11795">
    <property type="entry name" value="BRANCHED-CHAIN AMINO ACID TRANSPORT SYSTEM PERMEASE PROTEIN LIVH"/>
    <property type="match status" value="1"/>
</dbReference>
<dbReference type="CDD" id="cd06582">
    <property type="entry name" value="TM_PBP1_LivH_like"/>
    <property type="match status" value="1"/>
</dbReference>
<evidence type="ECO:0000256" key="5">
    <source>
        <dbReference type="ARBA" id="ARBA00022692"/>
    </source>
</evidence>
<keyword evidence="7 10" id="KW-1133">Transmembrane helix</keyword>
<evidence type="ECO:0000256" key="7">
    <source>
        <dbReference type="ARBA" id="ARBA00022989"/>
    </source>
</evidence>
<dbReference type="GO" id="GO:0015190">
    <property type="term" value="F:L-leucine transmembrane transporter activity"/>
    <property type="evidence" value="ECO:0007669"/>
    <property type="project" value="TreeGrafter"/>
</dbReference>
<dbReference type="GO" id="GO:1903806">
    <property type="term" value="P:L-isoleucine import across plasma membrane"/>
    <property type="evidence" value="ECO:0007669"/>
    <property type="project" value="TreeGrafter"/>
</dbReference>
<evidence type="ECO:0000256" key="9">
    <source>
        <dbReference type="ARBA" id="ARBA00037998"/>
    </source>
</evidence>
<comment type="caution">
    <text evidence="11">The sequence shown here is derived from an EMBL/GenBank/DDBJ whole genome shotgun (WGS) entry which is preliminary data.</text>
</comment>
<dbReference type="GO" id="GO:0042941">
    <property type="term" value="P:D-alanine transmembrane transport"/>
    <property type="evidence" value="ECO:0007669"/>
    <property type="project" value="TreeGrafter"/>
</dbReference>
<organism evidence="11 12">
    <name type="scientific">Subdoligranulum variabile</name>
    <dbReference type="NCBI Taxonomy" id="214851"/>
    <lineage>
        <taxon>Bacteria</taxon>
        <taxon>Bacillati</taxon>
        <taxon>Bacillota</taxon>
        <taxon>Clostridia</taxon>
        <taxon>Eubacteriales</taxon>
        <taxon>Oscillospiraceae</taxon>
        <taxon>Subdoligranulum</taxon>
    </lineage>
</organism>
<keyword evidence="6" id="KW-0029">Amino-acid transport</keyword>
<feature type="transmembrane region" description="Helical" evidence="10">
    <location>
        <begin position="231"/>
        <end position="256"/>
    </location>
</feature>
<dbReference type="GO" id="GO:0005886">
    <property type="term" value="C:plasma membrane"/>
    <property type="evidence" value="ECO:0007669"/>
    <property type="project" value="UniProtKB-SubCell"/>
</dbReference>
<keyword evidence="3" id="KW-1003">Cell membrane</keyword>
<accession>A0A921LRI5</accession>
<evidence type="ECO:0000256" key="8">
    <source>
        <dbReference type="ARBA" id="ARBA00023136"/>
    </source>
</evidence>
<evidence type="ECO:0000256" key="10">
    <source>
        <dbReference type="SAM" id="Phobius"/>
    </source>
</evidence>
<keyword evidence="2" id="KW-0813">Transport</keyword>
<feature type="transmembrane region" description="Helical" evidence="10">
    <location>
        <begin position="6"/>
        <end position="27"/>
    </location>
</feature>
<dbReference type="GO" id="GO:0005304">
    <property type="term" value="F:L-valine transmembrane transporter activity"/>
    <property type="evidence" value="ECO:0007669"/>
    <property type="project" value="TreeGrafter"/>
</dbReference>
<evidence type="ECO:0000313" key="12">
    <source>
        <dbReference type="Proteomes" id="UP000782880"/>
    </source>
</evidence>
<feature type="transmembrane region" description="Helical" evidence="10">
    <location>
        <begin position="60"/>
        <end position="77"/>
    </location>
</feature>
<name>A0A921LRI5_9FIRM</name>
<dbReference type="GO" id="GO:0015192">
    <property type="term" value="F:L-phenylalanine transmembrane transporter activity"/>
    <property type="evidence" value="ECO:0007669"/>
    <property type="project" value="TreeGrafter"/>
</dbReference>
<protein>
    <submittedName>
        <fullName evidence="11">Branched-chain amino acid ABC transporter permease</fullName>
    </submittedName>
</protein>
<dbReference type="EMBL" id="DYVE01000272">
    <property type="protein sequence ID" value="HJG29068.1"/>
    <property type="molecule type" value="Genomic_DNA"/>
</dbReference>
<evidence type="ECO:0000256" key="6">
    <source>
        <dbReference type="ARBA" id="ARBA00022970"/>
    </source>
</evidence>
<reference evidence="11" key="1">
    <citation type="journal article" date="2021" name="PeerJ">
        <title>Extensive microbial diversity within the chicken gut microbiome revealed by metagenomics and culture.</title>
        <authorList>
            <person name="Gilroy R."/>
            <person name="Ravi A."/>
            <person name="Getino M."/>
            <person name="Pursley I."/>
            <person name="Horton D.L."/>
            <person name="Alikhan N.F."/>
            <person name="Baker D."/>
            <person name="Gharbi K."/>
            <person name="Hall N."/>
            <person name="Watson M."/>
            <person name="Adriaenssens E.M."/>
            <person name="Foster-Nyarko E."/>
            <person name="Jarju S."/>
            <person name="Secka A."/>
            <person name="Antonio M."/>
            <person name="Oren A."/>
            <person name="Chaudhuri R.R."/>
            <person name="La Ragione R."/>
            <person name="Hildebrand F."/>
            <person name="Pallen M.J."/>
        </authorList>
    </citation>
    <scope>NUCLEOTIDE SEQUENCE</scope>
    <source>
        <strain evidence="11">ChiBcec21-2208</strain>
    </source>
</reference>
<feature type="transmembrane region" description="Helical" evidence="10">
    <location>
        <begin position="142"/>
        <end position="164"/>
    </location>
</feature>
<dbReference type="AlphaFoldDB" id="A0A921LRI5"/>
<dbReference type="InterPro" id="IPR052157">
    <property type="entry name" value="BCAA_transport_permease"/>
</dbReference>
<dbReference type="InterPro" id="IPR001851">
    <property type="entry name" value="ABC_transp_permease"/>
</dbReference>